<dbReference type="OrthoDB" id="10310494at2759"/>
<feature type="coiled-coil region" evidence="1">
    <location>
        <begin position="119"/>
        <end position="153"/>
    </location>
</feature>
<dbReference type="GeneID" id="36561118"/>
<feature type="region of interest" description="Disordered" evidence="2">
    <location>
        <begin position="259"/>
        <end position="285"/>
    </location>
</feature>
<comment type="caution">
    <text evidence="3">The sequence shown here is derived from an EMBL/GenBank/DDBJ whole genome shotgun (WGS) entry which is preliminary data.</text>
</comment>
<name>A0A2I2G6M9_9EURO</name>
<reference evidence="3 4" key="1">
    <citation type="submission" date="2016-12" db="EMBL/GenBank/DDBJ databases">
        <title>The genomes of Aspergillus section Nigri reveals drivers in fungal speciation.</title>
        <authorList>
            <consortium name="DOE Joint Genome Institute"/>
            <person name="Vesth T.C."/>
            <person name="Nybo J."/>
            <person name="Theobald S."/>
            <person name="Brandl J."/>
            <person name="Frisvad J.C."/>
            <person name="Nielsen K.F."/>
            <person name="Lyhne E.K."/>
            <person name="Kogle M.E."/>
            <person name="Kuo A."/>
            <person name="Riley R."/>
            <person name="Clum A."/>
            <person name="Nolan M."/>
            <person name="Lipzen A."/>
            <person name="Salamov A."/>
            <person name="Henrissat B."/>
            <person name="Wiebenga A."/>
            <person name="De Vries R.P."/>
            <person name="Grigoriev I.V."/>
            <person name="Mortensen U.H."/>
            <person name="Andersen M.R."/>
            <person name="Baker S.E."/>
        </authorList>
    </citation>
    <scope>NUCLEOTIDE SEQUENCE [LARGE SCALE GENOMIC DNA]</scope>
    <source>
        <strain evidence="3 4">IBT 23096</strain>
    </source>
</reference>
<keyword evidence="1" id="KW-0175">Coiled coil</keyword>
<proteinExistence type="predicted"/>
<sequence>MSDAPDHKTSSSEPISPFLFVSKVYWIDLEAPDKLLKVSSSPPEMPTWRMPLPDRTRCGMSILTNDPFSEQKTCNMRTAYLPVFLVAQTSRPYYRFQTSAGRNTQLSQVLVDRPFRGEKARLEESRSLLRRNLDDVESEFAEYTAAMSRWRSEVRRWEVQTIRDEIEAGNTVIFRNRIIVRDLEGLEEWLRLEDQRESDGQYDAWYCGVLRPGHSNVFPPAHLMRSSLIRDNIESRTESLRTAVDALGELIKDLERKPVARPSCGPQSTPKPMISLPDCSSSEDNPEDEEFLAALTVWTYERHLHWMPRDAESRRKYKFKTEDDVYRFFHIKKLTSSDPTRTAGNNGLFQQHLRCPQDLARYPWGRPFALLEEACSVSDNCAELYTEEARAILRDMETEYFSDFQSFDSETDSSNWYPSPDLSGRIARWTKRLVDCPVSDSD</sequence>
<dbReference type="RefSeq" id="XP_024703825.1">
    <property type="nucleotide sequence ID" value="XM_024853420.1"/>
</dbReference>
<evidence type="ECO:0000256" key="1">
    <source>
        <dbReference type="SAM" id="Coils"/>
    </source>
</evidence>
<accession>A0A2I2G6M9</accession>
<dbReference type="EMBL" id="MSFO01000005">
    <property type="protein sequence ID" value="PLB48523.1"/>
    <property type="molecule type" value="Genomic_DNA"/>
</dbReference>
<gene>
    <name evidence="3" type="ORF">P170DRAFT_477137</name>
</gene>
<evidence type="ECO:0000313" key="4">
    <source>
        <dbReference type="Proteomes" id="UP000234275"/>
    </source>
</evidence>
<evidence type="ECO:0000256" key="2">
    <source>
        <dbReference type="SAM" id="MobiDB-lite"/>
    </source>
</evidence>
<keyword evidence="4" id="KW-1185">Reference proteome</keyword>
<dbReference type="VEuPathDB" id="FungiDB:P170DRAFT_477137"/>
<evidence type="ECO:0000313" key="3">
    <source>
        <dbReference type="EMBL" id="PLB48523.1"/>
    </source>
</evidence>
<dbReference type="STRING" id="1392250.A0A2I2G6M9"/>
<dbReference type="Proteomes" id="UP000234275">
    <property type="component" value="Unassembled WGS sequence"/>
</dbReference>
<organism evidence="3 4">
    <name type="scientific">Aspergillus steynii IBT 23096</name>
    <dbReference type="NCBI Taxonomy" id="1392250"/>
    <lineage>
        <taxon>Eukaryota</taxon>
        <taxon>Fungi</taxon>
        <taxon>Dikarya</taxon>
        <taxon>Ascomycota</taxon>
        <taxon>Pezizomycotina</taxon>
        <taxon>Eurotiomycetes</taxon>
        <taxon>Eurotiomycetidae</taxon>
        <taxon>Eurotiales</taxon>
        <taxon>Aspergillaceae</taxon>
        <taxon>Aspergillus</taxon>
        <taxon>Aspergillus subgen. Circumdati</taxon>
    </lineage>
</organism>
<dbReference type="AlphaFoldDB" id="A0A2I2G6M9"/>
<protein>
    <submittedName>
        <fullName evidence="3">Uncharacterized protein</fullName>
    </submittedName>
</protein>